<keyword evidence="3" id="KW-0813">Transport</keyword>
<dbReference type="GO" id="GO:0005886">
    <property type="term" value="C:plasma membrane"/>
    <property type="evidence" value="ECO:0007669"/>
    <property type="project" value="UniProtKB-SubCell"/>
</dbReference>
<dbReference type="InterPro" id="IPR001392">
    <property type="entry name" value="Clathrin_mu"/>
</dbReference>
<dbReference type="PANTHER" id="PTHR10529">
    <property type="entry name" value="AP COMPLEX SUBUNIT MU"/>
    <property type="match status" value="1"/>
</dbReference>
<keyword evidence="9" id="KW-0862">Zinc</keyword>
<feature type="compositionally biased region" description="Basic and acidic residues" evidence="10">
    <location>
        <begin position="619"/>
        <end position="629"/>
    </location>
</feature>
<dbReference type="Gene3D" id="2.60.40.1170">
    <property type="entry name" value="Mu homology domain, subdomain B"/>
    <property type="match status" value="2"/>
</dbReference>
<dbReference type="EMBL" id="OX459119">
    <property type="protein sequence ID" value="CAI9095401.1"/>
    <property type="molecule type" value="Genomic_DNA"/>
</dbReference>
<evidence type="ECO:0000313" key="13">
    <source>
        <dbReference type="EMBL" id="CAI9095401.1"/>
    </source>
</evidence>
<evidence type="ECO:0000256" key="7">
    <source>
        <dbReference type="ARBA" id="ARBA00023136"/>
    </source>
</evidence>
<keyword evidence="4" id="KW-1003">Cell membrane</keyword>
<dbReference type="PROSITE" id="PS50158">
    <property type="entry name" value="ZF_CCHC"/>
    <property type="match status" value="1"/>
</dbReference>
<dbReference type="InterPro" id="IPR011012">
    <property type="entry name" value="Longin-like_dom_sf"/>
</dbReference>
<dbReference type="SUPFAM" id="SSF49447">
    <property type="entry name" value="Second domain of Mu2 adaptin subunit (ap50) of ap2 adaptor"/>
    <property type="match status" value="1"/>
</dbReference>
<dbReference type="PROSITE" id="PS51072">
    <property type="entry name" value="MHD"/>
    <property type="match status" value="1"/>
</dbReference>
<sequence>MPPERGGDDDCSSSARYSHAFQAMGVPPLSEGGSGYVQEKPGEVAISTVAENIAFSFSIFQSGDSKKKNGSKGVRSMPVAASAIYFLNLRGDVLINRLYRDDVGGNMVDAFRMHIMQTKELGICPVRQIGGCSFFYMRISNVYIVIVVSSNANVACAFKFVVEAVNLFKSYFGGAFDEDAIRNNFVLIYELLDEIMDFGYPQNLSPEILKLYITQEGVRSPFSSKAAEKPVPNATLQVTGAVGWRREGLVYKKNEVFLDIVESVNLLMSSKGSVLRCDVTGKILMKCFLSGMPDLKLGLNDKIGLEKESQLKSRPTKSGKTIELDDVTFHQCVNLTRFNSEKTVSFVPPDGEFELMKYRITEGVNLPFRVLPTIKELGRTRMEVNVKVKSVFGAKMFALGVVVKIPVPKQTAKTSFQVTSGRAKYNASIDCLVWKIRKFPGQTEPTLSAEVELISTMAEKKSWTRPPIQMEFQVPMFTASGLRVRFLKVWEKSGYNTVEWVRYITKAGSYEIRQMDSYLSIWEGEGDRWWAQLNAGSGDERRRFRFEFSFESSGRGVGVEESSPTMSFEELITSFTSGGFNEVRSEEGGEERVNRGGGVGATVVAAKGGGGGDEGGDGGSRENSRNVPSFKERLLGSRKRRATTKIHVEPGDVIMEKIPMGGRLRFSERLKNIFKEDWEHMVVVSLIGDTLTYRGLGSAVKKMWCPNGDFELIDFTNGFWGVLLPNEGPWFIGTQCSSVQKWKLGFRGSTAKVSKIATWIRLPDLLVEYYHETALTYIGNFVGRTLKIDENTLNANRGRFARVAVELDLEEPLVPSFQIEDRWQAVEYEGLSVICYNCGRIGHGSAGCKEETRNPSLANPVSSELEGQSAAGITKEGNVQSIIINNQQREHEEG</sequence>
<dbReference type="Proteomes" id="UP001161247">
    <property type="component" value="Chromosome 2"/>
</dbReference>
<evidence type="ECO:0000256" key="1">
    <source>
        <dbReference type="ARBA" id="ARBA00004236"/>
    </source>
</evidence>
<name>A0AAV1CJ37_OLDCO</name>
<keyword evidence="14" id="KW-1185">Reference proteome</keyword>
<evidence type="ECO:0000256" key="4">
    <source>
        <dbReference type="ARBA" id="ARBA00022475"/>
    </source>
</evidence>
<keyword evidence="8" id="KW-0168">Coated pit</keyword>
<evidence type="ECO:0000256" key="8">
    <source>
        <dbReference type="ARBA" id="ARBA00023176"/>
    </source>
</evidence>
<dbReference type="GO" id="GO:0008270">
    <property type="term" value="F:zinc ion binding"/>
    <property type="evidence" value="ECO:0007669"/>
    <property type="project" value="UniProtKB-KW"/>
</dbReference>
<dbReference type="GO" id="GO:0030131">
    <property type="term" value="C:clathrin adaptor complex"/>
    <property type="evidence" value="ECO:0007669"/>
    <property type="project" value="InterPro"/>
</dbReference>
<evidence type="ECO:0000256" key="2">
    <source>
        <dbReference type="ARBA" id="ARBA00004277"/>
    </source>
</evidence>
<keyword evidence="9" id="KW-0863">Zinc-finger</keyword>
<dbReference type="FunFam" id="2.60.40.1170:FF:000023">
    <property type="entry name" value="AP-2 complex subunit mu"/>
    <property type="match status" value="1"/>
</dbReference>
<comment type="subcellular location">
    <subcellularLocation>
        <location evidence="1">Cell membrane</location>
    </subcellularLocation>
    <subcellularLocation>
        <location evidence="2">Membrane</location>
        <location evidence="2">Coated pit</location>
        <topology evidence="2">Peripheral membrane protein</topology>
        <orientation evidence="2">Cytoplasmic side</orientation>
    </subcellularLocation>
</comment>
<dbReference type="PRINTS" id="PR00314">
    <property type="entry name" value="CLATHRINADPT"/>
</dbReference>
<dbReference type="InterPro" id="IPR043532">
    <property type="entry name" value="AP2_Mu_N"/>
</dbReference>
<dbReference type="GO" id="GO:0003676">
    <property type="term" value="F:nucleic acid binding"/>
    <property type="evidence" value="ECO:0007669"/>
    <property type="project" value="InterPro"/>
</dbReference>
<evidence type="ECO:0000256" key="10">
    <source>
        <dbReference type="SAM" id="MobiDB-lite"/>
    </source>
</evidence>
<dbReference type="GO" id="GO:0006897">
    <property type="term" value="P:endocytosis"/>
    <property type="evidence" value="ECO:0007669"/>
    <property type="project" value="UniProtKB-KW"/>
</dbReference>
<gene>
    <name evidence="13" type="ORF">OLC1_LOCUS6387</name>
</gene>
<keyword evidence="6" id="KW-0653">Protein transport</keyword>
<evidence type="ECO:0000259" key="12">
    <source>
        <dbReference type="PROSITE" id="PS51072"/>
    </source>
</evidence>
<accession>A0AAV1CJ37</accession>
<dbReference type="InterPro" id="IPR036168">
    <property type="entry name" value="AP2_Mu_C_sf"/>
</dbReference>
<keyword evidence="5" id="KW-0254">Endocytosis</keyword>
<dbReference type="InterPro" id="IPR028565">
    <property type="entry name" value="MHD"/>
</dbReference>
<dbReference type="CDD" id="cd09251">
    <property type="entry name" value="AP-2_Mu2_Cterm"/>
    <property type="match status" value="1"/>
</dbReference>
<proteinExistence type="predicted"/>
<feature type="domain" description="MHD" evidence="12">
    <location>
        <begin position="253"/>
        <end position="513"/>
    </location>
</feature>
<dbReference type="Pfam" id="PF00928">
    <property type="entry name" value="Adap_comp_sub"/>
    <property type="match status" value="1"/>
</dbReference>
<keyword evidence="9" id="KW-0479">Metal-binding</keyword>
<reference evidence="13" key="1">
    <citation type="submission" date="2023-03" db="EMBL/GenBank/DDBJ databases">
        <authorList>
            <person name="Julca I."/>
        </authorList>
    </citation>
    <scope>NUCLEOTIDE SEQUENCE</scope>
</reference>
<keyword evidence="7" id="KW-0472">Membrane</keyword>
<protein>
    <submittedName>
        <fullName evidence="13">OLC1v1031347C1</fullName>
    </submittedName>
</protein>
<evidence type="ECO:0000256" key="9">
    <source>
        <dbReference type="PROSITE-ProRule" id="PRU00047"/>
    </source>
</evidence>
<evidence type="ECO:0000256" key="5">
    <source>
        <dbReference type="ARBA" id="ARBA00022583"/>
    </source>
</evidence>
<dbReference type="PROSITE" id="PS00990">
    <property type="entry name" value="CLAT_ADAPTOR_M_1"/>
    <property type="match status" value="1"/>
</dbReference>
<organism evidence="13 14">
    <name type="scientific">Oldenlandia corymbosa var. corymbosa</name>
    <dbReference type="NCBI Taxonomy" id="529605"/>
    <lineage>
        <taxon>Eukaryota</taxon>
        <taxon>Viridiplantae</taxon>
        <taxon>Streptophyta</taxon>
        <taxon>Embryophyta</taxon>
        <taxon>Tracheophyta</taxon>
        <taxon>Spermatophyta</taxon>
        <taxon>Magnoliopsida</taxon>
        <taxon>eudicotyledons</taxon>
        <taxon>Gunneridae</taxon>
        <taxon>Pentapetalae</taxon>
        <taxon>asterids</taxon>
        <taxon>lamiids</taxon>
        <taxon>Gentianales</taxon>
        <taxon>Rubiaceae</taxon>
        <taxon>Rubioideae</taxon>
        <taxon>Spermacoceae</taxon>
        <taxon>Hedyotis-Oldenlandia complex</taxon>
        <taxon>Oldenlandia</taxon>
    </lineage>
</organism>
<dbReference type="GO" id="GO:0005905">
    <property type="term" value="C:clathrin-coated pit"/>
    <property type="evidence" value="ECO:0007669"/>
    <property type="project" value="UniProtKB-KW"/>
</dbReference>
<feature type="region of interest" description="Disordered" evidence="10">
    <location>
        <begin position="604"/>
        <end position="629"/>
    </location>
</feature>
<dbReference type="InterPro" id="IPR050431">
    <property type="entry name" value="Adaptor_comp_med_subunit"/>
</dbReference>
<dbReference type="Gene3D" id="3.30.450.60">
    <property type="match status" value="1"/>
</dbReference>
<dbReference type="FunFam" id="3.30.450.60:FF:000002">
    <property type="entry name" value="AP-2 complex subunit mu, putative"/>
    <property type="match status" value="1"/>
</dbReference>
<dbReference type="AlphaFoldDB" id="A0AAV1CJ37"/>
<evidence type="ECO:0000256" key="3">
    <source>
        <dbReference type="ARBA" id="ARBA00022448"/>
    </source>
</evidence>
<feature type="domain" description="CCHC-type" evidence="11">
    <location>
        <begin position="835"/>
        <end position="850"/>
    </location>
</feature>
<evidence type="ECO:0000259" key="11">
    <source>
        <dbReference type="PROSITE" id="PS50158"/>
    </source>
</evidence>
<evidence type="ECO:0000313" key="14">
    <source>
        <dbReference type="Proteomes" id="UP001161247"/>
    </source>
</evidence>
<dbReference type="InterPro" id="IPR001878">
    <property type="entry name" value="Znf_CCHC"/>
</dbReference>
<dbReference type="InterPro" id="IPR043512">
    <property type="entry name" value="Mu2_C"/>
</dbReference>
<dbReference type="GO" id="GO:0006886">
    <property type="term" value="P:intracellular protein transport"/>
    <property type="evidence" value="ECO:0007669"/>
    <property type="project" value="InterPro"/>
</dbReference>
<dbReference type="CDD" id="cd14836">
    <property type="entry name" value="AP2_Mu_N"/>
    <property type="match status" value="1"/>
</dbReference>
<evidence type="ECO:0000256" key="6">
    <source>
        <dbReference type="ARBA" id="ARBA00022927"/>
    </source>
</evidence>
<dbReference type="InterPro" id="IPR018240">
    <property type="entry name" value="Clathrin_mu_CS"/>
</dbReference>
<dbReference type="SUPFAM" id="SSF64356">
    <property type="entry name" value="SNARE-like"/>
    <property type="match status" value="1"/>
</dbReference>